<name>A0A4D6NLN2_VIGUN</name>
<evidence type="ECO:0000313" key="1">
    <source>
        <dbReference type="EMBL" id="QCE14713.1"/>
    </source>
</evidence>
<protein>
    <submittedName>
        <fullName evidence="1">Uncharacterized protein</fullName>
    </submittedName>
</protein>
<organism evidence="1 2">
    <name type="scientific">Vigna unguiculata</name>
    <name type="common">Cowpea</name>
    <dbReference type="NCBI Taxonomy" id="3917"/>
    <lineage>
        <taxon>Eukaryota</taxon>
        <taxon>Viridiplantae</taxon>
        <taxon>Streptophyta</taxon>
        <taxon>Embryophyta</taxon>
        <taxon>Tracheophyta</taxon>
        <taxon>Spermatophyta</taxon>
        <taxon>Magnoliopsida</taxon>
        <taxon>eudicotyledons</taxon>
        <taxon>Gunneridae</taxon>
        <taxon>Pentapetalae</taxon>
        <taxon>rosids</taxon>
        <taxon>fabids</taxon>
        <taxon>Fabales</taxon>
        <taxon>Fabaceae</taxon>
        <taxon>Papilionoideae</taxon>
        <taxon>50 kb inversion clade</taxon>
        <taxon>NPAAA clade</taxon>
        <taxon>indigoferoid/millettioid clade</taxon>
        <taxon>Phaseoleae</taxon>
        <taxon>Vigna</taxon>
    </lineage>
</organism>
<proteinExistence type="predicted"/>
<dbReference type="EMBL" id="CP039355">
    <property type="protein sequence ID" value="QCE14713.1"/>
    <property type="molecule type" value="Genomic_DNA"/>
</dbReference>
<dbReference type="Proteomes" id="UP000501690">
    <property type="component" value="Linkage Group LG11"/>
</dbReference>
<reference evidence="1 2" key="1">
    <citation type="submission" date="2019-04" db="EMBL/GenBank/DDBJ databases">
        <title>An improved genome assembly and genetic linkage map for asparagus bean, Vigna unguiculata ssp. sesquipedialis.</title>
        <authorList>
            <person name="Xia Q."/>
            <person name="Zhang R."/>
            <person name="Dong Y."/>
        </authorList>
    </citation>
    <scope>NUCLEOTIDE SEQUENCE [LARGE SCALE GENOMIC DNA]</scope>
    <source>
        <tissue evidence="1">Leaf</tissue>
    </source>
</reference>
<gene>
    <name evidence="1" type="ORF">DEO72_LG11g1717</name>
</gene>
<dbReference type="AlphaFoldDB" id="A0A4D6NLN2"/>
<keyword evidence="2" id="KW-1185">Reference proteome</keyword>
<sequence length="200" mass="22182">MVDNGRRWRRDDGGRIFGELCCCGGCRNGGFETGSLLRRNGCCFRYCYDSFSLTAARRRWRRRCSQNLDSRMVAGASHWRDGCAELLERSCGGDGSCTICGGASEEDVRCHGVDGACDGAAPNCREIGVKVEDGGAVVLHMKCGGCRRFRWCCKIVIMERLDGGRWWRRRCCRLVVAGEEMAAAAAMVMEGDEKIRVRVS</sequence>
<accession>A0A4D6NLN2</accession>
<evidence type="ECO:0000313" key="2">
    <source>
        <dbReference type="Proteomes" id="UP000501690"/>
    </source>
</evidence>